<dbReference type="OrthoDB" id="7264889at2759"/>
<evidence type="ECO:0000313" key="3">
    <source>
        <dbReference type="RefSeq" id="XP_024894188.1"/>
    </source>
</evidence>
<reference evidence="3" key="1">
    <citation type="submission" date="2025-08" db="UniProtKB">
        <authorList>
            <consortium name="RefSeq"/>
        </authorList>
    </citation>
    <scope>IDENTIFICATION</scope>
    <source>
        <tissue evidence="3">Whole body</tissue>
    </source>
</reference>
<protein>
    <submittedName>
        <fullName evidence="3">Uncharacterized protein LOC112468982</fullName>
    </submittedName>
</protein>
<dbReference type="InterPro" id="IPR011604">
    <property type="entry name" value="PDDEXK-like_dom_sf"/>
</dbReference>
<dbReference type="GO" id="GO:0006281">
    <property type="term" value="P:DNA repair"/>
    <property type="evidence" value="ECO:0007669"/>
    <property type="project" value="UniProtKB-ARBA"/>
</dbReference>
<dbReference type="PANTHER" id="PTHR46609:SF8">
    <property type="entry name" value="YQAJ VIRAL RECOMBINASE DOMAIN-CONTAINING PROTEIN"/>
    <property type="match status" value="1"/>
</dbReference>
<sequence length="188" mass="21629">MLNLSKISPNQPEKECCARLLNSLKVNTKSVCEKTFKSKVLWKKERQFRVTGSRCYALYTYTKNKTANWEQKSQQYFYPKAFKKTAAMKHGIKYESSARTAYEDYTGVKVKEIGLVVPEINPWLGYSPDGVTLDENGKPNKLIEIKCPFAGKTKTISNVVQSLNYLNKNLTLKKKATILHRFSLEWQS</sequence>
<dbReference type="CDD" id="cd22343">
    <property type="entry name" value="PDDEXK_lambda_exonuclease-like"/>
    <property type="match status" value="1"/>
</dbReference>
<gene>
    <name evidence="3" type="primary">LOC112468982</name>
</gene>
<dbReference type="InterPro" id="IPR019080">
    <property type="entry name" value="YqaJ_viral_recombinase"/>
</dbReference>
<dbReference type="InterPro" id="IPR011335">
    <property type="entry name" value="Restrct_endonuc-II-like"/>
</dbReference>
<dbReference type="Gene3D" id="3.90.320.10">
    <property type="match status" value="1"/>
</dbReference>
<evidence type="ECO:0000259" key="1">
    <source>
        <dbReference type="Pfam" id="PF09588"/>
    </source>
</evidence>
<dbReference type="AlphaFoldDB" id="A0A6J1RIP8"/>
<dbReference type="Pfam" id="PF09588">
    <property type="entry name" value="YqaJ"/>
    <property type="match status" value="1"/>
</dbReference>
<feature type="domain" description="YqaJ viral recombinase" evidence="1">
    <location>
        <begin position="42"/>
        <end position="150"/>
    </location>
</feature>
<name>A0A6J1RIP8_9HYME</name>
<keyword evidence="2" id="KW-1185">Reference proteome</keyword>
<dbReference type="Proteomes" id="UP000504618">
    <property type="component" value="Unplaced"/>
</dbReference>
<dbReference type="RefSeq" id="XP_024894188.1">
    <property type="nucleotide sequence ID" value="XM_025038420.1"/>
</dbReference>
<accession>A0A6J1RIP8</accession>
<evidence type="ECO:0000313" key="2">
    <source>
        <dbReference type="Proteomes" id="UP000504618"/>
    </source>
</evidence>
<dbReference type="InterPro" id="IPR051703">
    <property type="entry name" value="NF-kappa-B_Signaling_Reg"/>
</dbReference>
<dbReference type="GeneID" id="112468982"/>
<dbReference type="PANTHER" id="PTHR46609">
    <property type="entry name" value="EXONUCLEASE, PHAGE-TYPE/RECB, C-TERMINAL DOMAIN-CONTAINING PROTEIN"/>
    <property type="match status" value="1"/>
</dbReference>
<dbReference type="SUPFAM" id="SSF52980">
    <property type="entry name" value="Restriction endonuclease-like"/>
    <property type="match status" value="1"/>
</dbReference>
<organism evidence="2 3">
    <name type="scientific">Temnothorax curvispinosus</name>
    <dbReference type="NCBI Taxonomy" id="300111"/>
    <lineage>
        <taxon>Eukaryota</taxon>
        <taxon>Metazoa</taxon>
        <taxon>Ecdysozoa</taxon>
        <taxon>Arthropoda</taxon>
        <taxon>Hexapoda</taxon>
        <taxon>Insecta</taxon>
        <taxon>Pterygota</taxon>
        <taxon>Neoptera</taxon>
        <taxon>Endopterygota</taxon>
        <taxon>Hymenoptera</taxon>
        <taxon>Apocrita</taxon>
        <taxon>Aculeata</taxon>
        <taxon>Formicoidea</taxon>
        <taxon>Formicidae</taxon>
        <taxon>Myrmicinae</taxon>
        <taxon>Temnothorax</taxon>
    </lineage>
</organism>
<proteinExistence type="predicted"/>